<dbReference type="EMBL" id="JBBKAR010000061">
    <property type="protein sequence ID" value="MEJ8307094.1"/>
    <property type="molecule type" value="Genomic_DNA"/>
</dbReference>
<protein>
    <submittedName>
        <fullName evidence="1">ABC-2 transporter permease</fullName>
    </submittedName>
</protein>
<gene>
    <name evidence="1" type="ORF">WKI47_24560</name>
</gene>
<evidence type="ECO:0000313" key="2">
    <source>
        <dbReference type="Proteomes" id="UP001380953"/>
    </source>
</evidence>
<reference evidence="1" key="1">
    <citation type="submission" date="2024-03" db="EMBL/GenBank/DDBJ databases">
        <title>Whole genome sequecning of epiphytes from Marcgravia umbellata leaves.</title>
        <authorList>
            <person name="Kumar G."/>
            <person name="Savka M.A."/>
        </authorList>
    </citation>
    <scope>NUCLEOTIDE SEQUENCE</scope>
    <source>
        <strain evidence="1">RIT_BL5</strain>
    </source>
</reference>
<evidence type="ECO:0000313" key="1">
    <source>
        <dbReference type="EMBL" id="MEJ8307094.1"/>
    </source>
</evidence>
<accession>A0ACC6PJM0</accession>
<keyword evidence="2" id="KW-1185">Reference proteome</keyword>
<comment type="caution">
    <text evidence="1">The sequence shown here is derived from an EMBL/GenBank/DDBJ whole genome shotgun (WGS) entry which is preliminary data.</text>
</comment>
<sequence length="212" mass="23363">MYSVAHLIRKDILLVYRYVLIVIPFLLYMAWSETGTLLVYVAFPAVVMLVTSCTLDMQNNSQRFTASLPVSRSQIVWSKYFSILAFTLIGLAFAGVLQLLSMMLNVETVAFGLPEVGMVLMLNLLVTSIFLPLYFWLGPKGMQIVRTVFIMLIAIGSAVVGTILKDYDVMRHGIFGGAGSAGIELAIVAIAILILLCLSILLSLKLHARQDI</sequence>
<organism evidence="1 2">
    <name type="scientific">Saccharibacillus sacchari</name>
    <dbReference type="NCBI Taxonomy" id="456493"/>
    <lineage>
        <taxon>Bacteria</taxon>
        <taxon>Bacillati</taxon>
        <taxon>Bacillota</taxon>
        <taxon>Bacilli</taxon>
        <taxon>Bacillales</taxon>
        <taxon>Paenibacillaceae</taxon>
        <taxon>Saccharibacillus</taxon>
    </lineage>
</organism>
<dbReference type="Proteomes" id="UP001380953">
    <property type="component" value="Unassembled WGS sequence"/>
</dbReference>
<proteinExistence type="predicted"/>
<name>A0ACC6PJM0_9BACL</name>